<comment type="caution">
    <text evidence="4">The sequence shown here is derived from an EMBL/GenBank/DDBJ whole genome shotgun (WGS) entry which is preliminary data.</text>
</comment>
<evidence type="ECO:0000256" key="1">
    <source>
        <dbReference type="ARBA" id="ARBA00004173"/>
    </source>
</evidence>
<evidence type="ECO:0000259" key="3">
    <source>
        <dbReference type="Pfam" id="PF17919"/>
    </source>
</evidence>
<keyword evidence="2" id="KW-0496">Mitochondrion</keyword>
<dbReference type="InterPro" id="IPR051320">
    <property type="entry name" value="Viral_Replic_Matur_Polypro"/>
</dbReference>
<dbReference type="InterPro" id="IPR043502">
    <property type="entry name" value="DNA/RNA_pol_sf"/>
</dbReference>
<protein>
    <recommendedName>
        <fullName evidence="3">Reverse transcriptase/retrotransposon-derived protein RNase H-like domain-containing protein</fullName>
    </recommendedName>
</protein>
<sequence>MAAPLHSLLGKNQSLDWGTPQIEAIKTLKGAITATSVLVPLNYSAEAGRIILTTDAGVKGWGSTLGQIVDDKRTVARYESGIWRGPEPNYDSGKLEMRGVLMSLKRLRNYLFGINFLLETDARVLVAQINGAANDLPSAIMTRSLSWIRLFDFEIKHIDGKKNTARGGWPFGGTPWTIRPGRGGT</sequence>
<dbReference type="InterPro" id="IPR041577">
    <property type="entry name" value="RT_RNaseH_2"/>
</dbReference>
<keyword evidence="5" id="KW-1185">Reference proteome</keyword>
<dbReference type="EMBL" id="JARUPT010000694">
    <property type="protein sequence ID" value="KAK0369175.1"/>
    <property type="molecule type" value="Genomic_DNA"/>
</dbReference>
<dbReference type="Pfam" id="PF17919">
    <property type="entry name" value="RT_RNaseH_2"/>
    <property type="match status" value="1"/>
</dbReference>
<proteinExistence type="predicted"/>
<organism evidence="4 5">
    <name type="scientific">Colletotrichum limetticola</name>
    <dbReference type="NCBI Taxonomy" id="1209924"/>
    <lineage>
        <taxon>Eukaryota</taxon>
        <taxon>Fungi</taxon>
        <taxon>Dikarya</taxon>
        <taxon>Ascomycota</taxon>
        <taxon>Pezizomycotina</taxon>
        <taxon>Sordariomycetes</taxon>
        <taxon>Hypocreomycetidae</taxon>
        <taxon>Glomerellales</taxon>
        <taxon>Glomerellaceae</taxon>
        <taxon>Colletotrichum</taxon>
        <taxon>Colletotrichum acutatum species complex</taxon>
    </lineage>
</organism>
<evidence type="ECO:0000256" key="2">
    <source>
        <dbReference type="ARBA" id="ARBA00023128"/>
    </source>
</evidence>
<dbReference type="SUPFAM" id="SSF56672">
    <property type="entry name" value="DNA/RNA polymerases"/>
    <property type="match status" value="1"/>
</dbReference>
<dbReference type="PANTHER" id="PTHR33064:SF37">
    <property type="entry name" value="RIBONUCLEASE H"/>
    <property type="match status" value="1"/>
</dbReference>
<gene>
    <name evidence="4" type="ORF">CLIM01_13461</name>
</gene>
<name>A0ABQ9PAP4_9PEZI</name>
<dbReference type="PANTHER" id="PTHR33064">
    <property type="entry name" value="POL PROTEIN"/>
    <property type="match status" value="1"/>
</dbReference>
<dbReference type="Proteomes" id="UP001169217">
    <property type="component" value="Unassembled WGS sequence"/>
</dbReference>
<feature type="domain" description="Reverse transcriptase/retrotransposon-derived protein RNase H-like" evidence="3">
    <location>
        <begin position="17"/>
        <end position="116"/>
    </location>
</feature>
<reference evidence="4" key="1">
    <citation type="submission" date="2023-04" db="EMBL/GenBank/DDBJ databases">
        <title>Colletotrichum limetticola genome sequence.</title>
        <authorList>
            <person name="Baroncelli R."/>
        </authorList>
    </citation>
    <scope>NUCLEOTIDE SEQUENCE</scope>
    <source>
        <strain evidence="4">KLA-Anderson</strain>
    </source>
</reference>
<comment type="subcellular location">
    <subcellularLocation>
        <location evidence="1">Mitochondrion</location>
    </subcellularLocation>
</comment>
<accession>A0ABQ9PAP4</accession>
<evidence type="ECO:0000313" key="5">
    <source>
        <dbReference type="Proteomes" id="UP001169217"/>
    </source>
</evidence>
<evidence type="ECO:0000313" key="4">
    <source>
        <dbReference type="EMBL" id="KAK0369175.1"/>
    </source>
</evidence>